<evidence type="ECO:0000313" key="1">
    <source>
        <dbReference type="EMBL" id="RRD90499.1"/>
    </source>
</evidence>
<accession>A0A3P2A560</accession>
<sequence>MGKLTISRRYNQLPLLRSSPGGFEGSWPYRTYPFCGCKGTPFFEMSNRLRVFFAFIFRKRAFLGR</sequence>
<keyword evidence="2" id="KW-1185">Reference proteome</keyword>
<dbReference type="EMBL" id="RQYF01000035">
    <property type="protein sequence ID" value="RRD90499.1"/>
    <property type="molecule type" value="Genomic_DNA"/>
</dbReference>
<gene>
    <name evidence="1" type="ORF">EII33_08360</name>
</gene>
<comment type="caution">
    <text evidence="1">The sequence shown here is derived from an EMBL/GenBank/DDBJ whole genome shotgun (WGS) entry which is preliminary data.</text>
</comment>
<dbReference type="Proteomes" id="UP000279562">
    <property type="component" value="Unassembled WGS sequence"/>
</dbReference>
<reference evidence="1 2" key="1">
    <citation type="submission" date="2018-11" db="EMBL/GenBank/DDBJ databases">
        <title>Genomes From Bacteria Associated with the Canine Oral Cavity: a Test Case for Automated Genome-Based Taxonomic Assignment.</title>
        <authorList>
            <person name="Coil D.A."/>
            <person name="Jospin G."/>
            <person name="Darling A.E."/>
            <person name="Wallis C."/>
            <person name="Davis I.J."/>
            <person name="Harris S."/>
            <person name="Eisen J.A."/>
            <person name="Holcombe L.J."/>
            <person name="O'Flynn C."/>
        </authorList>
    </citation>
    <scope>NUCLEOTIDE SEQUENCE [LARGE SCALE GENOMIC DNA]</scope>
    <source>
        <strain evidence="1 2">OH1047_COT-310</strain>
    </source>
</reference>
<dbReference type="AlphaFoldDB" id="A0A3P2A560"/>
<evidence type="ECO:0000313" key="2">
    <source>
        <dbReference type="Proteomes" id="UP000279562"/>
    </source>
</evidence>
<organism evidence="1 2">
    <name type="scientific">Prevotella heparinolytica</name>
    <dbReference type="NCBI Taxonomy" id="28113"/>
    <lineage>
        <taxon>Bacteria</taxon>
        <taxon>Pseudomonadati</taxon>
        <taxon>Bacteroidota</taxon>
        <taxon>Bacteroidia</taxon>
        <taxon>Bacteroidales</taxon>
        <taxon>Bacteroidaceae</taxon>
        <taxon>Bacteroides</taxon>
    </lineage>
</organism>
<protein>
    <submittedName>
        <fullName evidence="1">Uncharacterized protein</fullName>
    </submittedName>
</protein>
<proteinExistence type="predicted"/>
<name>A0A3P2A560_9BACE</name>